<proteinExistence type="predicted"/>
<evidence type="ECO:0000313" key="2">
    <source>
        <dbReference type="Proteomes" id="UP000619260"/>
    </source>
</evidence>
<comment type="caution">
    <text evidence="1">The sequence shown here is derived from an EMBL/GenBank/DDBJ whole genome shotgun (WGS) entry which is preliminary data.</text>
</comment>
<dbReference type="EMBL" id="BOPF01000029">
    <property type="protein sequence ID" value="GIJ49643.1"/>
    <property type="molecule type" value="Genomic_DNA"/>
</dbReference>
<protein>
    <recommendedName>
        <fullName evidence="3">FXSXX-COOH protein</fullName>
    </recommendedName>
</protein>
<evidence type="ECO:0008006" key="3">
    <source>
        <dbReference type="Google" id="ProtNLM"/>
    </source>
</evidence>
<evidence type="ECO:0000313" key="1">
    <source>
        <dbReference type="EMBL" id="GIJ49643.1"/>
    </source>
</evidence>
<dbReference type="RefSeq" id="WP_203903117.1">
    <property type="nucleotide sequence ID" value="NZ_BOPF01000029.1"/>
</dbReference>
<keyword evidence="2" id="KW-1185">Reference proteome</keyword>
<organism evidence="1 2">
    <name type="scientific">Virgisporangium aliadipatigenens</name>
    <dbReference type="NCBI Taxonomy" id="741659"/>
    <lineage>
        <taxon>Bacteria</taxon>
        <taxon>Bacillati</taxon>
        <taxon>Actinomycetota</taxon>
        <taxon>Actinomycetes</taxon>
        <taxon>Micromonosporales</taxon>
        <taxon>Micromonosporaceae</taxon>
        <taxon>Virgisporangium</taxon>
    </lineage>
</organism>
<sequence length="72" mass="7612">MPEAQDGGTLGSHDVLIDVTGLSLDALVDVEDSVLGSALRRLIADVRRTHDVVAGWQSYVGDPNVASARPEQ</sequence>
<accession>A0A8J3YTU3</accession>
<dbReference type="InterPro" id="IPR026334">
    <property type="entry name" value="FxSxx-COOH"/>
</dbReference>
<dbReference type="AlphaFoldDB" id="A0A8J3YTU3"/>
<dbReference type="Proteomes" id="UP000619260">
    <property type="component" value="Unassembled WGS sequence"/>
</dbReference>
<gene>
    <name evidence="1" type="ORF">Val02_65290</name>
</gene>
<reference evidence="1" key="1">
    <citation type="submission" date="2021-01" db="EMBL/GenBank/DDBJ databases">
        <title>Whole genome shotgun sequence of Virgisporangium aliadipatigenens NBRC 105644.</title>
        <authorList>
            <person name="Komaki H."/>
            <person name="Tamura T."/>
        </authorList>
    </citation>
    <scope>NUCLEOTIDE SEQUENCE</scope>
    <source>
        <strain evidence="1">NBRC 105644</strain>
    </source>
</reference>
<name>A0A8J3YTU3_9ACTN</name>
<dbReference type="NCBIfam" id="TIGR04268">
    <property type="entry name" value="FxSxx-COOH"/>
    <property type="match status" value="1"/>
</dbReference>